<comment type="function">
    <text evidence="7">Suppresses food intake, delays gastric emptying and decreases heat-induced edema. Might represent an endogenous ligand for maintaining homeostasis after stress.</text>
</comment>
<accession>A0A8T0C0C6</accession>
<evidence type="ECO:0000256" key="1">
    <source>
        <dbReference type="ARBA" id="ARBA00004613"/>
    </source>
</evidence>
<dbReference type="GO" id="GO:0005179">
    <property type="term" value="F:hormone activity"/>
    <property type="evidence" value="ECO:0007669"/>
    <property type="project" value="UniProtKB-KW"/>
</dbReference>
<dbReference type="EMBL" id="JABFDY010000001">
    <property type="protein sequence ID" value="KAF7711620.1"/>
    <property type="molecule type" value="Genomic_DNA"/>
</dbReference>
<keyword evidence="5" id="KW-0372">Hormone</keyword>
<gene>
    <name evidence="10" type="ORF">HF521_000631</name>
</gene>
<keyword evidence="11" id="KW-1185">Reference proteome</keyword>
<evidence type="ECO:0000256" key="8">
    <source>
        <dbReference type="SAM" id="SignalP"/>
    </source>
</evidence>
<dbReference type="PANTHER" id="PTHR17575:SF1">
    <property type="entry name" value="UROCORTIN-3"/>
    <property type="match status" value="1"/>
</dbReference>
<dbReference type="GO" id="GO:0051431">
    <property type="term" value="F:corticotropin-releasing hormone receptor 2 binding"/>
    <property type="evidence" value="ECO:0007669"/>
    <property type="project" value="InterPro"/>
</dbReference>
<evidence type="ECO:0000259" key="9">
    <source>
        <dbReference type="Pfam" id="PF00473"/>
    </source>
</evidence>
<dbReference type="GO" id="GO:0007189">
    <property type="term" value="P:adenylate cyclase-activating G protein-coupled receptor signaling pathway"/>
    <property type="evidence" value="ECO:0007669"/>
    <property type="project" value="TreeGrafter"/>
</dbReference>
<evidence type="ECO:0000256" key="4">
    <source>
        <dbReference type="ARBA" id="ARBA00022525"/>
    </source>
</evidence>
<dbReference type="GO" id="GO:0005615">
    <property type="term" value="C:extracellular space"/>
    <property type="evidence" value="ECO:0007669"/>
    <property type="project" value="InterPro"/>
</dbReference>
<dbReference type="AlphaFoldDB" id="A0A8T0C0C6"/>
<dbReference type="InterPro" id="IPR000187">
    <property type="entry name" value="CRF"/>
</dbReference>
<evidence type="ECO:0000256" key="7">
    <source>
        <dbReference type="ARBA" id="ARBA00025160"/>
    </source>
</evidence>
<feature type="chain" id="PRO_5035773505" description="Corticotropin-releasing factor domain-containing protein" evidence="8">
    <location>
        <begin position="25"/>
        <end position="129"/>
    </location>
</feature>
<feature type="domain" description="Corticotropin-releasing factor" evidence="9">
    <location>
        <begin position="89"/>
        <end position="125"/>
    </location>
</feature>
<comment type="caution">
    <text evidence="10">The sequence shown here is derived from an EMBL/GenBank/DDBJ whole genome shotgun (WGS) entry which is preliminary data.</text>
</comment>
<dbReference type="Pfam" id="PF00473">
    <property type="entry name" value="CRF"/>
    <property type="match status" value="1"/>
</dbReference>
<evidence type="ECO:0000256" key="2">
    <source>
        <dbReference type="ARBA" id="ARBA00009287"/>
    </source>
</evidence>
<reference evidence="10" key="1">
    <citation type="submission" date="2020-08" db="EMBL/GenBank/DDBJ databases">
        <title>Chromosome-level assembly of Southern catfish (Silurus meridionalis) provides insights into visual adaptation to the nocturnal and benthic lifestyles.</title>
        <authorList>
            <person name="Zhang Y."/>
            <person name="Wang D."/>
            <person name="Peng Z."/>
        </authorList>
    </citation>
    <scope>NUCLEOTIDE SEQUENCE</scope>
    <source>
        <strain evidence="10">SWU-2019-XX</strain>
        <tissue evidence="10">Muscle</tissue>
    </source>
</reference>
<feature type="signal peptide" evidence="8">
    <location>
        <begin position="1"/>
        <end position="24"/>
    </location>
</feature>
<proteinExistence type="inferred from homology"/>
<dbReference type="InterPro" id="IPR024270">
    <property type="entry name" value="Urocortin_II/III"/>
</dbReference>
<dbReference type="GO" id="GO:0007586">
    <property type="term" value="P:digestion"/>
    <property type="evidence" value="ECO:0007669"/>
    <property type="project" value="InterPro"/>
</dbReference>
<dbReference type="GO" id="GO:0009755">
    <property type="term" value="P:hormone-mediated signaling pathway"/>
    <property type="evidence" value="ECO:0007669"/>
    <property type="project" value="TreeGrafter"/>
</dbReference>
<evidence type="ECO:0000313" key="10">
    <source>
        <dbReference type="EMBL" id="KAF7711620.1"/>
    </source>
</evidence>
<comment type="subcellular location">
    <subcellularLocation>
        <location evidence="1">Secreted</location>
    </subcellularLocation>
</comment>
<sequence>MTMHRTLMGFYLLLLLLLPYMSFTQRESYNTVTDVNEEQRNKMFVDVLSRFGIESDRFSPKQHLEPRRVRTMYPMPSNPKRAMQGSRFALSLDVPTTILSVLIDMAKQHDMRAKAAANAELMARIGKRK</sequence>
<evidence type="ECO:0000313" key="11">
    <source>
        <dbReference type="Proteomes" id="UP000606274"/>
    </source>
</evidence>
<dbReference type="Proteomes" id="UP000606274">
    <property type="component" value="Unassembled WGS sequence"/>
</dbReference>
<keyword evidence="6 8" id="KW-0732">Signal</keyword>
<dbReference type="GO" id="GO:0031669">
    <property type="term" value="P:cellular response to nutrient levels"/>
    <property type="evidence" value="ECO:0007669"/>
    <property type="project" value="TreeGrafter"/>
</dbReference>
<comment type="similarity">
    <text evidence="2">Belongs to the sauvagine/corticotropin-releasing factor/urotensin I family.</text>
</comment>
<dbReference type="PANTHER" id="PTHR17575">
    <property type="entry name" value="UROCORTIN-2 AND 3"/>
    <property type="match status" value="1"/>
</dbReference>
<comment type="subunit">
    <text evidence="3">Binds with high affinity to CRF receptors 2-alpha and 2-beta.</text>
</comment>
<evidence type="ECO:0000256" key="6">
    <source>
        <dbReference type="ARBA" id="ARBA00022729"/>
    </source>
</evidence>
<name>A0A8T0C0C6_SILME</name>
<evidence type="ECO:0000256" key="3">
    <source>
        <dbReference type="ARBA" id="ARBA00011328"/>
    </source>
</evidence>
<organism evidence="10 11">
    <name type="scientific">Silurus meridionalis</name>
    <name type="common">Southern catfish</name>
    <name type="synonym">Silurus soldatovi meridionalis</name>
    <dbReference type="NCBI Taxonomy" id="175797"/>
    <lineage>
        <taxon>Eukaryota</taxon>
        <taxon>Metazoa</taxon>
        <taxon>Chordata</taxon>
        <taxon>Craniata</taxon>
        <taxon>Vertebrata</taxon>
        <taxon>Euteleostomi</taxon>
        <taxon>Actinopterygii</taxon>
        <taxon>Neopterygii</taxon>
        <taxon>Teleostei</taxon>
        <taxon>Ostariophysi</taxon>
        <taxon>Siluriformes</taxon>
        <taxon>Siluridae</taxon>
        <taxon>Silurus</taxon>
    </lineage>
</organism>
<protein>
    <recommendedName>
        <fullName evidence="9">Corticotropin-releasing factor domain-containing protein</fullName>
    </recommendedName>
</protein>
<evidence type="ECO:0000256" key="5">
    <source>
        <dbReference type="ARBA" id="ARBA00022702"/>
    </source>
</evidence>
<keyword evidence="4" id="KW-0964">Secreted</keyword>